<comment type="caution">
    <text evidence="1">The sequence shown here is derived from an EMBL/GenBank/DDBJ whole genome shotgun (WGS) entry which is preliminary data.</text>
</comment>
<accession>X1RS99</accession>
<gene>
    <name evidence="1" type="ORF">S12H4_24997</name>
</gene>
<protein>
    <submittedName>
        <fullName evidence="1">Uncharacterized protein</fullName>
    </submittedName>
</protein>
<feature type="non-terminal residue" evidence="1">
    <location>
        <position position="1"/>
    </location>
</feature>
<name>X1RS99_9ZZZZ</name>
<proteinExistence type="predicted"/>
<dbReference type="AlphaFoldDB" id="X1RS99"/>
<dbReference type="EMBL" id="BARW01013789">
    <property type="protein sequence ID" value="GAI83602.1"/>
    <property type="molecule type" value="Genomic_DNA"/>
</dbReference>
<evidence type="ECO:0000313" key="1">
    <source>
        <dbReference type="EMBL" id="GAI83602.1"/>
    </source>
</evidence>
<sequence>FEKLRKLNKLHKKRRESEDNDLSKRIYGNMVTRSVNMLNLRSQETIEHFIEDCEEWEEIDRKVKKELEETGFILNKKEMVK</sequence>
<reference evidence="1" key="1">
    <citation type="journal article" date="2014" name="Front. Microbiol.">
        <title>High frequency of phylogenetically diverse reductive dehalogenase-homologous genes in deep subseafloor sedimentary metagenomes.</title>
        <authorList>
            <person name="Kawai M."/>
            <person name="Futagami T."/>
            <person name="Toyoda A."/>
            <person name="Takaki Y."/>
            <person name="Nishi S."/>
            <person name="Hori S."/>
            <person name="Arai W."/>
            <person name="Tsubouchi T."/>
            <person name="Morono Y."/>
            <person name="Uchiyama I."/>
            <person name="Ito T."/>
            <person name="Fujiyama A."/>
            <person name="Inagaki F."/>
            <person name="Takami H."/>
        </authorList>
    </citation>
    <scope>NUCLEOTIDE SEQUENCE</scope>
    <source>
        <strain evidence="1">Expedition CK06-06</strain>
    </source>
</reference>
<organism evidence="1">
    <name type="scientific">marine sediment metagenome</name>
    <dbReference type="NCBI Taxonomy" id="412755"/>
    <lineage>
        <taxon>unclassified sequences</taxon>
        <taxon>metagenomes</taxon>
        <taxon>ecological metagenomes</taxon>
    </lineage>
</organism>